<evidence type="ECO:0000313" key="1">
    <source>
        <dbReference type="EMBL" id="ATE85606.1"/>
    </source>
</evidence>
<sequence>MDDKHFWLAVAAICGGAVAQIKKGETVPLWRRLCHLAAGAACAVYASPVIIGYYELSNSDGQYLVPFGVGMFWLKLFEAADASIGNIRLPWSK</sequence>
<name>A0A291AX56_9CAUD</name>
<gene>
    <name evidence="1" type="ORF">St162_gp21</name>
</gene>
<evidence type="ECO:0000313" key="2">
    <source>
        <dbReference type="Proteomes" id="UP000221254"/>
    </source>
</evidence>
<keyword evidence="2" id="KW-1185">Reference proteome</keyword>
<proteinExistence type="predicted"/>
<organism evidence="1 2">
    <name type="scientific">Salmonella phage St162</name>
    <dbReference type="NCBI Taxonomy" id="2024312"/>
    <lineage>
        <taxon>Viruses</taxon>
        <taxon>Duplodnaviria</taxon>
        <taxon>Heunggongvirae</taxon>
        <taxon>Uroviricota</taxon>
        <taxon>Caudoviricetes</taxon>
        <taxon>Sarkviridae</taxon>
        <taxon>Guernseyvirinae</taxon>
        <taxon>Cornellvirus</taxon>
        <taxon>Cornellvirus St162</taxon>
    </lineage>
</organism>
<accession>A0A291AX56</accession>
<dbReference type="EMBL" id="MF158037">
    <property type="protein sequence ID" value="ATE85606.1"/>
    <property type="molecule type" value="Genomic_DNA"/>
</dbReference>
<protein>
    <recommendedName>
        <fullName evidence="3">Holin</fullName>
    </recommendedName>
</protein>
<evidence type="ECO:0008006" key="3">
    <source>
        <dbReference type="Google" id="ProtNLM"/>
    </source>
</evidence>
<dbReference type="Proteomes" id="UP000221254">
    <property type="component" value="Segment"/>
</dbReference>
<reference evidence="1 2" key="1">
    <citation type="submission" date="2017-05" db="EMBL/GenBank/DDBJ databases">
        <title>The isolation and characterization of 16 novel Shigella-infecting phages from the environment.</title>
        <authorList>
            <person name="Doore S.M."/>
            <person name="Schrad J.R."/>
            <person name="Dover J.A."/>
            <person name="Parent K.N."/>
        </authorList>
    </citation>
    <scope>NUCLEOTIDE SEQUENCE [LARGE SCALE GENOMIC DNA]</scope>
</reference>